<gene>
    <name evidence="8" type="ORF">R2601_16610</name>
</gene>
<dbReference type="InterPro" id="IPR009739">
    <property type="entry name" value="LprI-like_N"/>
</dbReference>
<dbReference type="HOGENOM" id="CLU_098273_1_0_5"/>
<evidence type="ECO:0000259" key="6">
    <source>
        <dbReference type="Pfam" id="PF07007"/>
    </source>
</evidence>
<feature type="chain" id="PRO_5004172152" description="Lysozyme inhibitor LprI N-terminal domain-containing protein" evidence="5">
    <location>
        <begin position="26"/>
        <end position="180"/>
    </location>
</feature>
<keyword evidence="4" id="KW-0449">Lipoprotein</keyword>
<evidence type="ECO:0008006" key="10">
    <source>
        <dbReference type="Google" id="ProtNLM"/>
    </source>
</evidence>
<dbReference type="PANTHER" id="PTHR37549">
    <property type="entry name" value="LIPOPROTEIN LPRI"/>
    <property type="match status" value="1"/>
</dbReference>
<evidence type="ECO:0000256" key="1">
    <source>
        <dbReference type="ARBA" id="ARBA00022729"/>
    </source>
</evidence>
<keyword evidence="3" id="KW-0564">Palmitate</keyword>
<dbReference type="Pfam" id="PF07007">
    <property type="entry name" value="LprI"/>
    <property type="match status" value="1"/>
</dbReference>
<feature type="domain" description="Lysozyme inhibitor LprI-like N-terminal" evidence="6">
    <location>
        <begin position="32"/>
        <end position="91"/>
    </location>
</feature>
<reference evidence="8 9" key="1">
    <citation type="journal article" date="2010" name="J. Bacteriol.">
        <title>Genome sequences of Pelagibaca bermudensis HTCC2601T and Maritimibacter alkaliphilus HTCC2654T, the type strains of two marine Roseobacter genera.</title>
        <authorList>
            <person name="Thrash J.C."/>
            <person name="Cho J.C."/>
            <person name="Ferriera S."/>
            <person name="Johnson J."/>
            <person name="Vergin K.L."/>
            <person name="Giovannoni S.J."/>
        </authorList>
    </citation>
    <scope>NUCLEOTIDE SEQUENCE [LARGE SCALE GENOMIC DNA]</scope>
    <source>
        <strain evidence="9">DSM 26914 / JCM 13377 / KCTC 12554 / HTCC2601</strain>
    </source>
</reference>
<dbReference type="InterPro" id="IPR018660">
    <property type="entry name" value="MliC"/>
</dbReference>
<evidence type="ECO:0000313" key="8">
    <source>
        <dbReference type="EMBL" id="EAU46761.1"/>
    </source>
</evidence>
<keyword evidence="1 5" id="KW-0732">Signal</keyword>
<dbReference type="Pfam" id="PF09864">
    <property type="entry name" value="MliC"/>
    <property type="match status" value="1"/>
</dbReference>
<dbReference type="eggNOG" id="COG4461">
    <property type="taxonomic scope" value="Bacteria"/>
</dbReference>
<evidence type="ECO:0000313" key="9">
    <source>
        <dbReference type="Proteomes" id="UP000006230"/>
    </source>
</evidence>
<dbReference type="AlphaFoldDB" id="Q0FR26"/>
<accession>Q0FR26</accession>
<evidence type="ECO:0000256" key="3">
    <source>
        <dbReference type="ARBA" id="ARBA00023139"/>
    </source>
</evidence>
<proteinExistence type="predicted"/>
<keyword evidence="2" id="KW-0472">Membrane</keyword>
<name>Q0FR26_SALBH</name>
<dbReference type="Gene3D" id="2.40.128.200">
    <property type="match status" value="1"/>
</dbReference>
<dbReference type="EMBL" id="AATQ01000012">
    <property type="protein sequence ID" value="EAU46761.1"/>
    <property type="molecule type" value="Genomic_DNA"/>
</dbReference>
<sequence>MLVKPNLFTAIALVAFVTLNHGATALEPSFDCAKAQSGAEEAVCSFDALAALDIELARLFTAASTGPNMDPDAHATLRAMQRGWIKGRDACWTSDMGLPLCTANEYAFRISELRQRYADARAEEGASLGPFPYRCEGLETTLSAVFVNTLEPVVVLRWGENAVVLPQVEAASGAKYASDA</sequence>
<dbReference type="RefSeq" id="WP_007796748.1">
    <property type="nucleotide sequence ID" value="NZ_DS022276.1"/>
</dbReference>
<dbReference type="OrthoDB" id="5565855at2"/>
<organism evidence="8 9">
    <name type="scientific">Salipiger bermudensis (strain DSM 26914 / JCM 13377 / KCTC 12554 / HTCC2601)</name>
    <name type="common">Pelagibaca bermudensis</name>
    <dbReference type="NCBI Taxonomy" id="314265"/>
    <lineage>
        <taxon>Bacteria</taxon>
        <taxon>Pseudomonadati</taxon>
        <taxon>Pseudomonadota</taxon>
        <taxon>Alphaproteobacteria</taxon>
        <taxon>Rhodobacterales</taxon>
        <taxon>Roseobacteraceae</taxon>
        <taxon>Salipiger</taxon>
    </lineage>
</organism>
<feature type="signal peptide" evidence="5">
    <location>
        <begin position="1"/>
        <end position="25"/>
    </location>
</feature>
<evidence type="ECO:0000259" key="7">
    <source>
        <dbReference type="Pfam" id="PF09864"/>
    </source>
</evidence>
<dbReference type="Proteomes" id="UP000006230">
    <property type="component" value="Unassembled WGS sequence"/>
</dbReference>
<evidence type="ECO:0000256" key="4">
    <source>
        <dbReference type="ARBA" id="ARBA00023288"/>
    </source>
</evidence>
<evidence type="ECO:0000256" key="2">
    <source>
        <dbReference type="ARBA" id="ARBA00023136"/>
    </source>
</evidence>
<dbReference type="PANTHER" id="PTHR37549:SF1">
    <property type="entry name" value="LIPOPROTEIN LPRI"/>
    <property type="match status" value="1"/>
</dbReference>
<protein>
    <recommendedName>
        <fullName evidence="10">Lysozyme inhibitor LprI N-terminal domain-containing protein</fullName>
    </recommendedName>
</protein>
<evidence type="ECO:0000256" key="5">
    <source>
        <dbReference type="SAM" id="SignalP"/>
    </source>
</evidence>
<dbReference type="InterPro" id="IPR052755">
    <property type="entry name" value="Lysozyme_Inhibitor_LprI"/>
</dbReference>
<dbReference type="SUPFAM" id="SSF141488">
    <property type="entry name" value="YdhA-like"/>
    <property type="match status" value="1"/>
</dbReference>
<dbReference type="InterPro" id="IPR036328">
    <property type="entry name" value="MliC_sf"/>
</dbReference>
<feature type="domain" description="C-type lysozyme inhibitor" evidence="7">
    <location>
        <begin position="133"/>
        <end position="177"/>
    </location>
</feature>
<keyword evidence="9" id="KW-1185">Reference proteome</keyword>
<dbReference type="GO" id="GO:0005576">
    <property type="term" value="C:extracellular region"/>
    <property type="evidence" value="ECO:0007669"/>
    <property type="project" value="TreeGrafter"/>
</dbReference>
<comment type="caution">
    <text evidence="8">The sequence shown here is derived from an EMBL/GenBank/DDBJ whole genome shotgun (WGS) entry which is preliminary data.</text>
</comment>
<dbReference type="STRING" id="314265.R2601_16610"/>
<dbReference type="Gene3D" id="1.20.1270.180">
    <property type="match status" value="1"/>
</dbReference>